<dbReference type="InterPro" id="IPR005162">
    <property type="entry name" value="Retrotrans_gag_dom"/>
</dbReference>
<keyword evidence="5" id="KW-0540">Nuclease</keyword>
<evidence type="ECO:0000313" key="11">
    <source>
        <dbReference type="EMBL" id="ESK80813.1"/>
    </source>
</evidence>
<dbReference type="Gene3D" id="2.40.70.10">
    <property type="entry name" value="Acid Proteases"/>
    <property type="match status" value="1"/>
</dbReference>
<dbReference type="InterPro" id="IPR001878">
    <property type="entry name" value="Znf_CCHC"/>
</dbReference>
<reference evidence="11 12" key="1">
    <citation type="journal article" date="2014" name="BMC Genomics">
        <title>Genome and secretome analysis of the hemibiotrophic fungal pathogen, Moniliophthora roreri, which causes frosty pod rot disease of cacao: mechanisms of the biotrophic and necrotrophic phases.</title>
        <authorList>
            <person name="Meinhardt L.W."/>
            <person name="Costa G.G.L."/>
            <person name="Thomazella D.P.T."/>
            <person name="Teixeira P.J.P.L."/>
            <person name="Carazzolle M.F."/>
            <person name="Schuster S.C."/>
            <person name="Carlson J.E."/>
            <person name="Guiltinan M.J."/>
            <person name="Mieczkowski P."/>
            <person name="Farmer A."/>
            <person name="Ramaraj T."/>
            <person name="Crozier J."/>
            <person name="Davis R.E."/>
            <person name="Shao J."/>
            <person name="Melnick R.L."/>
            <person name="Pereira G.A.G."/>
            <person name="Bailey B.A."/>
        </authorList>
    </citation>
    <scope>NUCLEOTIDE SEQUENCE [LARGE SCALE GENOMIC DNA]</scope>
    <source>
        <strain evidence="11 12">MCA 2997</strain>
    </source>
</reference>
<dbReference type="InterPro" id="IPR043502">
    <property type="entry name" value="DNA/RNA_pol_sf"/>
</dbReference>
<evidence type="ECO:0000259" key="10">
    <source>
        <dbReference type="PROSITE" id="PS50158"/>
    </source>
</evidence>
<protein>
    <recommendedName>
        <fullName evidence="1">RNA-directed DNA polymerase</fullName>
        <ecNumber evidence="1">2.7.7.49</ecNumber>
    </recommendedName>
</protein>
<keyword evidence="8" id="KW-0695">RNA-directed DNA polymerase</keyword>
<dbReference type="SUPFAM" id="SSF56672">
    <property type="entry name" value="DNA/RNA polymerases"/>
    <property type="match status" value="1"/>
</dbReference>
<name>V2W1Y1_MONRO</name>
<dbReference type="GO" id="GO:0008270">
    <property type="term" value="F:zinc ion binding"/>
    <property type="evidence" value="ECO:0007669"/>
    <property type="project" value="UniProtKB-KW"/>
</dbReference>
<dbReference type="EMBL" id="AWSO01002965">
    <property type="protein sequence ID" value="ESK80813.1"/>
    <property type="molecule type" value="Genomic_DNA"/>
</dbReference>
<proteinExistence type="predicted"/>
<dbReference type="Gene3D" id="3.30.70.270">
    <property type="match status" value="2"/>
</dbReference>
<keyword evidence="9" id="KW-0862">Zinc</keyword>
<dbReference type="InterPro" id="IPR036875">
    <property type="entry name" value="Znf_CCHC_sf"/>
</dbReference>
<evidence type="ECO:0000256" key="4">
    <source>
        <dbReference type="ARBA" id="ARBA00022695"/>
    </source>
</evidence>
<dbReference type="CDD" id="cd00303">
    <property type="entry name" value="retropepsin_like"/>
    <property type="match status" value="1"/>
</dbReference>
<evidence type="ECO:0000256" key="1">
    <source>
        <dbReference type="ARBA" id="ARBA00012493"/>
    </source>
</evidence>
<dbReference type="AlphaFoldDB" id="V2W1Y1"/>
<accession>V2W1Y1</accession>
<feature type="domain" description="CCHC-type" evidence="10">
    <location>
        <begin position="171"/>
        <end position="186"/>
    </location>
</feature>
<sequence>MTDGAGEFWKNDKADLLLAFDPEAEKVTWSEFLDDFRTSFEPLDPALKAQLELKDLKMKERADEYTYQFTYLAKQTGYNDVAQIVAFKRGLPKSLVFKIMTRPEGAPTTIKDWINAAIIFDESYKQALEYGKTWDEEHGGKKQRSFRKKEDVAIKQIGEIDRKEYMSKGLCFRCGRAGHRIKDCPDMPKKDEQKREEPRKMTREERFAKIRALVNNQPKEDKDFLIDLMEQEAKMDRNSMHIPLKYKVGTKDIETKALLDSGAGGRFISPGVAKTLGKKWIRLPEKIRVFNVDGTANKTAWITHVVELEFQIAGKGFKEHFMISGIGDEEIILGLLWLRHHNPVIDWQTGEIQFQPRRRIQVRRFTGVLDTLEPEVLIGAKTTASQEMAHQHHTVKREIEELVPDYLLGYKDRFEKGKAERFPPSRSYDHAIDLKPDFVPRNCKLYPLSPVEQQEQDKFLEENLRKGYIRKSKSPMASPFFFVAKKEKGALRPTQDYRELNKGTVKNAYPLPLILELLDKLKGATIFTKLDLRNGYNNVRIKDGDQWKAAFKTNRGLFEPTVMFFGLSNSPATFQAFMNDVLSDFIDEGWPGYIAMDPIKLAGIADWEPPQTVKGVRAFLGFGNFYRKFIGKYAHVTRPLNDLLQKNRKFEWTSQCQIAFDLLKAKFLSEPILVMPDVDKPFVIEADASKWATGAVLRQKGVDGEWHPCGYLSKSFSPAERNYEIYDRELLAIYRALMEWRHYLMGGKFKVVILSDHKNLTYFRTAQKLNRRQARWSLFLSEFDLGLVHVPGKSISQADALSRRSNEQDEVDSDNEDVVVLPDRLFIRGIDLELKDDIVERLGPDDFHKSALEQLLHQGVPPIKSALSDWKIEDDLLFFQNRVYVPNDTDLR</sequence>
<comment type="caution">
    <text evidence="11">The sequence shown here is derived from an EMBL/GenBank/DDBJ whole genome shotgun (WGS) entry which is preliminary data.</text>
</comment>
<keyword evidence="3" id="KW-0808">Transferase</keyword>
<dbReference type="SMART" id="SM00343">
    <property type="entry name" value="ZnF_C2HC"/>
    <property type="match status" value="1"/>
</dbReference>
<dbReference type="InterPro" id="IPR041373">
    <property type="entry name" value="RT_RNaseH"/>
</dbReference>
<dbReference type="InterPro" id="IPR050951">
    <property type="entry name" value="Retrovirus_Pol_polyprotein"/>
</dbReference>
<dbReference type="PANTHER" id="PTHR37984:SF5">
    <property type="entry name" value="PROTEIN NYNRIN-LIKE"/>
    <property type="match status" value="1"/>
</dbReference>
<dbReference type="FunFam" id="3.30.70.270:FF:000020">
    <property type="entry name" value="Transposon Tf2-6 polyprotein-like Protein"/>
    <property type="match status" value="1"/>
</dbReference>
<dbReference type="Pfam" id="PF03732">
    <property type="entry name" value="Retrotrans_gag"/>
    <property type="match status" value="1"/>
</dbReference>
<keyword evidence="6" id="KW-0255">Endonuclease</keyword>
<dbReference type="CDD" id="cd09274">
    <property type="entry name" value="RNase_HI_RT_Ty3"/>
    <property type="match status" value="1"/>
</dbReference>
<dbReference type="Gene3D" id="4.10.60.10">
    <property type="entry name" value="Zinc finger, CCHC-type"/>
    <property type="match status" value="1"/>
</dbReference>
<dbReference type="GO" id="GO:0016787">
    <property type="term" value="F:hydrolase activity"/>
    <property type="evidence" value="ECO:0007669"/>
    <property type="project" value="UniProtKB-KW"/>
</dbReference>
<dbReference type="GO" id="GO:0003964">
    <property type="term" value="F:RNA-directed DNA polymerase activity"/>
    <property type="evidence" value="ECO:0007669"/>
    <property type="project" value="UniProtKB-KW"/>
</dbReference>
<keyword evidence="7" id="KW-0378">Hydrolase</keyword>
<dbReference type="InterPro" id="IPR021109">
    <property type="entry name" value="Peptidase_aspartic_dom_sf"/>
</dbReference>
<evidence type="ECO:0000256" key="8">
    <source>
        <dbReference type="ARBA" id="ARBA00022918"/>
    </source>
</evidence>
<dbReference type="Proteomes" id="UP000017559">
    <property type="component" value="Unassembled WGS sequence"/>
</dbReference>
<keyword evidence="9" id="KW-0479">Metal-binding</keyword>
<keyword evidence="4" id="KW-0548">Nucleotidyltransferase</keyword>
<dbReference type="PROSITE" id="PS50158">
    <property type="entry name" value="ZF_CCHC"/>
    <property type="match status" value="1"/>
</dbReference>
<evidence type="ECO:0000256" key="9">
    <source>
        <dbReference type="PROSITE-ProRule" id="PRU00047"/>
    </source>
</evidence>
<dbReference type="SUPFAM" id="SSF50630">
    <property type="entry name" value="Acid proteases"/>
    <property type="match status" value="1"/>
</dbReference>
<keyword evidence="12" id="KW-1185">Reference proteome</keyword>
<dbReference type="GO" id="GO:0003676">
    <property type="term" value="F:nucleic acid binding"/>
    <property type="evidence" value="ECO:0007669"/>
    <property type="project" value="InterPro"/>
</dbReference>
<dbReference type="EC" id="2.7.7.49" evidence="1"/>
<dbReference type="PANTHER" id="PTHR37984">
    <property type="entry name" value="PROTEIN CBG26694"/>
    <property type="match status" value="1"/>
</dbReference>
<keyword evidence="2" id="KW-0507">mRNA processing</keyword>
<evidence type="ECO:0000256" key="5">
    <source>
        <dbReference type="ARBA" id="ARBA00022722"/>
    </source>
</evidence>
<keyword evidence="9" id="KW-0863">Zinc-finger</keyword>
<evidence type="ECO:0000256" key="6">
    <source>
        <dbReference type="ARBA" id="ARBA00022759"/>
    </source>
</evidence>
<evidence type="ECO:0000256" key="7">
    <source>
        <dbReference type="ARBA" id="ARBA00022801"/>
    </source>
</evidence>
<gene>
    <name evidence="11" type="ORF">Moror_15758</name>
</gene>
<dbReference type="InterPro" id="IPR043128">
    <property type="entry name" value="Rev_trsase/Diguanyl_cyclase"/>
</dbReference>
<dbReference type="Pfam" id="PF00078">
    <property type="entry name" value="RVT_1"/>
    <property type="match status" value="1"/>
</dbReference>
<dbReference type="FunFam" id="3.10.20.370:FF:000001">
    <property type="entry name" value="Retrovirus-related Pol polyprotein from transposon 17.6-like protein"/>
    <property type="match status" value="1"/>
</dbReference>
<evidence type="ECO:0000256" key="3">
    <source>
        <dbReference type="ARBA" id="ARBA00022679"/>
    </source>
</evidence>
<dbReference type="HOGENOM" id="CLU_000384_19_1_1"/>
<dbReference type="Pfam" id="PF00098">
    <property type="entry name" value="zf-CCHC"/>
    <property type="match status" value="1"/>
</dbReference>
<dbReference type="SUPFAM" id="SSF57756">
    <property type="entry name" value="Retrovirus zinc finger-like domains"/>
    <property type="match status" value="1"/>
</dbReference>
<organism evidence="11 12">
    <name type="scientific">Moniliophthora roreri (strain MCA 2997)</name>
    <name type="common">Cocoa frosty pod rot fungus</name>
    <name type="synonym">Crinipellis roreri</name>
    <dbReference type="NCBI Taxonomy" id="1381753"/>
    <lineage>
        <taxon>Eukaryota</taxon>
        <taxon>Fungi</taxon>
        <taxon>Dikarya</taxon>
        <taxon>Basidiomycota</taxon>
        <taxon>Agaricomycotina</taxon>
        <taxon>Agaricomycetes</taxon>
        <taxon>Agaricomycetidae</taxon>
        <taxon>Agaricales</taxon>
        <taxon>Marasmiineae</taxon>
        <taxon>Marasmiaceae</taxon>
        <taxon>Moniliophthora</taxon>
    </lineage>
</organism>
<dbReference type="Pfam" id="PF17917">
    <property type="entry name" value="RT_RNaseH"/>
    <property type="match status" value="1"/>
</dbReference>
<dbReference type="CDD" id="cd01647">
    <property type="entry name" value="RT_LTR"/>
    <property type="match status" value="1"/>
</dbReference>
<evidence type="ECO:0000256" key="2">
    <source>
        <dbReference type="ARBA" id="ARBA00022664"/>
    </source>
</evidence>
<dbReference type="KEGG" id="mrr:Moror_15758"/>
<dbReference type="InterPro" id="IPR000477">
    <property type="entry name" value="RT_dom"/>
</dbReference>
<dbReference type="Gene3D" id="3.10.10.10">
    <property type="entry name" value="HIV Type 1 Reverse Transcriptase, subunit A, domain 1"/>
    <property type="match status" value="1"/>
</dbReference>
<dbReference type="GO" id="GO:0004519">
    <property type="term" value="F:endonuclease activity"/>
    <property type="evidence" value="ECO:0007669"/>
    <property type="project" value="UniProtKB-KW"/>
</dbReference>
<dbReference type="GO" id="GO:0006397">
    <property type="term" value="P:mRNA processing"/>
    <property type="evidence" value="ECO:0007669"/>
    <property type="project" value="UniProtKB-KW"/>
</dbReference>
<evidence type="ECO:0000313" key="12">
    <source>
        <dbReference type="Proteomes" id="UP000017559"/>
    </source>
</evidence>